<feature type="domain" description="PII-uridylyltransferase/Glutamine-synthetase adenylyltransferase" evidence="9">
    <location>
        <begin position="862"/>
        <end position="943"/>
    </location>
</feature>
<keyword evidence="11" id="KW-1185">Reference proteome</keyword>
<evidence type="ECO:0000256" key="4">
    <source>
        <dbReference type="ARBA" id="ARBA00022840"/>
    </source>
</evidence>
<reference evidence="10 11" key="1">
    <citation type="journal article" date="2016" name="Front. Microbiol.">
        <title>Comparative Genomic Analysis Reveals a Diverse Repertoire of Genes Involved in Prokaryote-Eukaryote Interactions within the Pseudovibrio Genus.</title>
        <authorList>
            <person name="Romano S."/>
            <person name="Fernandez-Guerra A."/>
            <person name="Reen F.J."/>
            <person name="Glockner F.O."/>
            <person name="Crowley S.P."/>
            <person name="O'Sullivan O."/>
            <person name="Cotter P.D."/>
            <person name="Adams C."/>
            <person name="Dobson A.D."/>
            <person name="O'Gara F."/>
        </authorList>
    </citation>
    <scope>NUCLEOTIDE SEQUENCE [LARGE SCALE GENOMIC DNA]</scope>
    <source>
        <strain evidence="10 11">Ad2</strain>
    </source>
</reference>
<feature type="domain" description="Glutamate-ammonia ligase adenylyltransferase repeated" evidence="8">
    <location>
        <begin position="82"/>
        <end position="320"/>
    </location>
</feature>
<evidence type="ECO:0000259" key="8">
    <source>
        <dbReference type="Pfam" id="PF03710"/>
    </source>
</evidence>
<name>A0A166AFH3_9HYPH</name>
<gene>
    <name evidence="7 10" type="primary">glnE</name>
    <name evidence="10" type="ORF">PsAD2_00992</name>
</gene>
<dbReference type="GO" id="GO:0005524">
    <property type="term" value="F:ATP binding"/>
    <property type="evidence" value="ECO:0007669"/>
    <property type="project" value="UniProtKB-UniRule"/>
</dbReference>
<dbReference type="HAMAP" id="MF_00802">
    <property type="entry name" value="GlnE"/>
    <property type="match status" value="1"/>
</dbReference>
<keyword evidence="4 7" id="KW-0067">ATP-binding</keyword>
<evidence type="ECO:0000256" key="7">
    <source>
        <dbReference type="HAMAP-Rule" id="MF_00802"/>
    </source>
</evidence>
<feature type="domain" description="Glutamate-ammonia ligase adenylyltransferase repeated" evidence="8">
    <location>
        <begin position="595"/>
        <end position="838"/>
    </location>
</feature>
<dbReference type="AlphaFoldDB" id="A0A166AFH3"/>
<feature type="region of interest" description="Adenylyl transferase" evidence="7">
    <location>
        <begin position="490"/>
        <end position="1009"/>
    </location>
</feature>
<keyword evidence="6 7" id="KW-0511">Multifunctional enzyme</keyword>
<dbReference type="GO" id="GO:0005829">
    <property type="term" value="C:cytosol"/>
    <property type="evidence" value="ECO:0007669"/>
    <property type="project" value="TreeGrafter"/>
</dbReference>
<evidence type="ECO:0000313" key="11">
    <source>
        <dbReference type="Proteomes" id="UP000076577"/>
    </source>
</evidence>
<dbReference type="SUPFAM" id="SSF81301">
    <property type="entry name" value="Nucleotidyltransferase"/>
    <property type="match status" value="2"/>
</dbReference>
<keyword evidence="3 7" id="KW-0547">Nucleotide-binding</keyword>
<keyword evidence="5 7" id="KW-0460">Magnesium</keyword>
<dbReference type="PATRIC" id="fig|989403.3.peg.1067"/>
<dbReference type="EC" id="2.7.7.89" evidence="7"/>
<dbReference type="SUPFAM" id="SSF81593">
    <property type="entry name" value="Nucleotidyltransferase substrate binding subunit/domain"/>
    <property type="match status" value="2"/>
</dbReference>
<evidence type="ECO:0000256" key="2">
    <source>
        <dbReference type="ARBA" id="ARBA00022695"/>
    </source>
</evidence>
<dbReference type="PANTHER" id="PTHR30621">
    <property type="entry name" value="GLUTAMINE SYNTHETASE ADENYLYLTRANSFERASE"/>
    <property type="match status" value="1"/>
</dbReference>
<feature type="region of interest" description="Adenylyl removase" evidence="7">
    <location>
        <begin position="1"/>
        <end position="488"/>
    </location>
</feature>
<dbReference type="STRING" id="989403.SAMN05421798_101409"/>
<evidence type="ECO:0000256" key="3">
    <source>
        <dbReference type="ARBA" id="ARBA00022741"/>
    </source>
</evidence>
<keyword evidence="10" id="KW-0436">Ligase</keyword>
<comment type="catalytic activity">
    <reaction evidence="7">
        <text>[glutamine synthetase]-L-tyrosine + ATP = [glutamine synthetase]-O(4)-(5'-adenylyl)-L-tyrosine + diphosphate</text>
        <dbReference type="Rhea" id="RHEA:18589"/>
        <dbReference type="Rhea" id="RHEA-COMP:10660"/>
        <dbReference type="Rhea" id="RHEA-COMP:10661"/>
        <dbReference type="ChEBI" id="CHEBI:30616"/>
        <dbReference type="ChEBI" id="CHEBI:33019"/>
        <dbReference type="ChEBI" id="CHEBI:46858"/>
        <dbReference type="ChEBI" id="CHEBI:83624"/>
        <dbReference type="EC" id="2.7.7.42"/>
    </reaction>
</comment>
<dbReference type="EMBL" id="LMCB01000005">
    <property type="protein sequence ID" value="KZL21000.1"/>
    <property type="molecule type" value="Genomic_DNA"/>
</dbReference>
<dbReference type="InterPro" id="IPR043519">
    <property type="entry name" value="NT_sf"/>
</dbReference>
<dbReference type="PANTHER" id="PTHR30621:SF0">
    <property type="entry name" value="BIFUNCTIONAL GLUTAMINE SYNTHETASE ADENYLYLTRANSFERASE_ADENYLYL-REMOVING ENZYME"/>
    <property type="match status" value="1"/>
</dbReference>
<dbReference type="RefSeq" id="WP_068003155.1">
    <property type="nucleotide sequence ID" value="NZ_FOFM01000001.1"/>
</dbReference>
<comment type="function">
    <text evidence="7">Involved in the regulation of glutamine synthetase GlnA, a key enzyme in the process to assimilate ammonia. When cellular nitrogen levels are high, the C-terminal adenylyl transferase (AT) inactivates GlnA by covalent transfer of an adenylyl group from ATP to specific tyrosine residue of GlnA, thus reducing its activity. Conversely, when nitrogen levels are low, the N-terminal adenylyl removase (AR) activates GlnA by removing the adenylyl group by phosphorolysis, increasing its activity. The regulatory region of GlnE binds the signal transduction protein PII (GlnB) which indicates the nitrogen status of the cell.</text>
</comment>
<keyword evidence="2 7" id="KW-0548">Nucleotidyltransferase</keyword>
<comment type="cofactor">
    <cofactor evidence="7">
        <name>Mg(2+)</name>
        <dbReference type="ChEBI" id="CHEBI:18420"/>
    </cofactor>
</comment>
<dbReference type="Gene3D" id="1.20.120.1510">
    <property type="match status" value="1"/>
</dbReference>
<dbReference type="GO" id="GO:0008882">
    <property type="term" value="F:[glutamate-ammonia-ligase] adenylyltransferase activity"/>
    <property type="evidence" value="ECO:0007669"/>
    <property type="project" value="UniProtKB-UniRule"/>
</dbReference>
<comment type="similarity">
    <text evidence="7">Belongs to the GlnE family.</text>
</comment>
<keyword evidence="1 7" id="KW-0808">Transferase</keyword>
<dbReference type="Proteomes" id="UP000076577">
    <property type="component" value="Unassembled WGS sequence"/>
</dbReference>
<dbReference type="Pfam" id="PF03710">
    <property type="entry name" value="GlnE"/>
    <property type="match status" value="2"/>
</dbReference>
<evidence type="ECO:0000313" key="10">
    <source>
        <dbReference type="EMBL" id="KZL21000.1"/>
    </source>
</evidence>
<sequence length="1009" mass="113143">MAHGSKEECRQLVSETQQRDNLEDGTAPLFERLKCQPVCADDELGELHLKDLTEKLERKDLISQFEQLCQEAPHLHPFIKGVMVNATFLRETIIRDVQRFLRVLRTPPEETIATLLQECLSARPASEAELMQSLRLAKQELALTVALSDIAGTWPLEKVTGALTKFADASLTACVRFCLRELEKRGKFSPLDHEAPEKNAGFFILAMGKHGAGELNYSSDIDLIVLFDPERSRLTGGAEAPVEFVRITRRLVKLMNERTGDGYVFRTDLRLRPDPGATPLAISVPAALVYYESLGQNWERAALIKARPCAGDIEAGEIFLEEIRPFIWRKYLDYAAISDVHSIKRQIHAHKGFGKISVAGHNVKLGRGGIREIEFFAQTQQLIAGGRNPQLRDRRTLITLERLADCGWIDLSAAEEMEEAYRYLRLVEHRIQMINDEQTHILPKDDAALARIYNLMGFAELSEFSAQIRSKFELVQNHYSGLFEHEPDLALDLGNLVLTGDDEDPSTLETLVQMGFKRPVDAIRTIRQWHYGRYPAVRAPKARERLTECTPILLDALARTENADKALLTFDAFLSRLPMGVQLFGLLKSNPHLLKLLTMVMGNAPRMAEIVSRRVHVLDALLDPAFFGGAPTAEQIETALEVTLEQAGYYEEALDRTRIFVQEQQFLLGLRLITGTITAAELGQGLSTLADAVLCQLLPRVQEELEETHGKIPGAQLSLIAMGKLGGQEITCASDLDLILLYDFPEDVVQSDGKRPLAPSQYYSRLTQRLVSALTAPTAEGVLYEVDLRLRPSGNSGPLATRFTSFKEYQAKDAWTWEHMALTRARIVTSSSPEFSQQIKSVVSALLEEKRDVKKLSQDVSDMRARIQKEKPAKSPWQIKGIPGGLIDIEFIAQFLQLAHGSQYPQIFQTRTENVLIKAREVGLLSEEDAETLIPTLRHYEDLTQILKLALTGHFEPDEAPAGLLELLVSAGSEPDFERLTIYMQEQQVMVRSTFERLIGKVEVAPKTA</sequence>
<dbReference type="GO" id="GO:0000820">
    <property type="term" value="P:regulation of glutamine family amino acid metabolic process"/>
    <property type="evidence" value="ECO:0007669"/>
    <property type="project" value="UniProtKB-UniRule"/>
</dbReference>
<dbReference type="Gene3D" id="3.30.460.10">
    <property type="entry name" value="Beta Polymerase, domain 2"/>
    <property type="match status" value="2"/>
</dbReference>
<organism evidence="10 11">
    <name type="scientific">Pseudovibrio axinellae</name>
    <dbReference type="NCBI Taxonomy" id="989403"/>
    <lineage>
        <taxon>Bacteria</taxon>
        <taxon>Pseudomonadati</taxon>
        <taxon>Pseudomonadota</taxon>
        <taxon>Alphaproteobacteria</taxon>
        <taxon>Hyphomicrobiales</taxon>
        <taxon>Stappiaceae</taxon>
        <taxon>Pseudovibrio</taxon>
    </lineage>
</organism>
<proteinExistence type="inferred from homology"/>
<dbReference type="Gene3D" id="1.20.120.330">
    <property type="entry name" value="Nucleotidyltransferases domain 2"/>
    <property type="match status" value="2"/>
</dbReference>
<comment type="caution">
    <text evidence="10">The sequence shown here is derived from an EMBL/GenBank/DDBJ whole genome shotgun (WGS) entry which is preliminary data.</text>
</comment>
<accession>A0A166AFH3</accession>
<dbReference type="GO" id="GO:0016874">
    <property type="term" value="F:ligase activity"/>
    <property type="evidence" value="ECO:0007669"/>
    <property type="project" value="UniProtKB-KW"/>
</dbReference>
<evidence type="ECO:0000259" key="9">
    <source>
        <dbReference type="Pfam" id="PF08335"/>
    </source>
</evidence>
<feature type="domain" description="PII-uridylyltransferase/Glutamine-synthetase adenylyltransferase" evidence="9">
    <location>
        <begin position="343"/>
        <end position="483"/>
    </location>
</feature>
<dbReference type="CDD" id="cd05401">
    <property type="entry name" value="NT_GlnE_GlnD_like"/>
    <property type="match status" value="2"/>
</dbReference>
<evidence type="ECO:0000256" key="1">
    <source>
        <dbReference type="ARBA" id="ARBA00022679"/>
    </source>
</evidence>
<dbReference type="InterPro" id="IPR005190">
    <property type="entry name" value="GlnE_rpt_dom"/>
</dbReference>
<dbReference type="Pfam" id="PF08335">
    <property type="entry name" value="GlnD_UR_UTase"/>
    <property type="match status" value="2"/>
</dbReference>
<dbReference type="GO" id="GO:0047388">
    <property type="term" value="F:[glutamine synthetase]-adenylyl-L-tyrosine phosphorylase activity"/>
    <property type="evidence" value="ECO:0007669"/>
    <property type="project" value="UniProtKB-EC"/>
</dbReference>
<evidence type="ECO:0000256" key="6">
    <source>
        <dbReference type="ARBA" id="ARBA00023268"/>
    </source>
</evidence>
<dbReference type="EC" id="2.7.7.42" evidence="7"/>
<dbReference type="InterPro" id="IPR013546">
    <property type="entry name" value="PII_UdlTrfase/GS_AdlTrfase"/>
</dbReference>
<dbReference type="OrthoDB" id="9759366at2"/>
<dbReference type="InterPro" id="IPR023057">
    <property type="entry name" value="GlnE"/>
</dbReference>
<comment type="catalytic activity">
    <reaction evidence="7">
        <text>[glutamine synthetase]-O(4)-(5'-adenylyl)-L-tyrosine + phosphate = [glutamine synthetase]-L-tyrosine + ADP</text>
        <dbReference type="Rhea" id="RHEA:43716"/>
        <dbReference type="Rhea" id="RHEA-COMP:10660"/>
        <dbReference type="Rhea" id="RHEA-COMP:10661"/>
        <dbReference type="ChEBI" id="CHEBI:43474"/>
        <dbReference type="ChEBI" id="CHEBI:46858"/>
        <dbReference type="ChEBI" id="CHEBI:83624"/>
        <dbReference type="ChEBI" id="CHEBI:456216"/>
        <dbReference type="EC" id="2.7.7.89"/>
    </reaction>
</comment>
<dbReference type="GO" id="GO:0000287">
    <property type="term" value="F:magnesium ion binding"/>
    <property type="evidence" value="ECO:0007669"/>
    <property type="project" value="UniProtKB-UniRule"/>
</dbReference>
<evidence type="ECO:0000256" key="5">
    <source>
        <dbReference type="ARBA" id="ARBA00022842"/>
    </source>
</evidence>
<dbReference type="NCBIfam" id="NF008292">
    <property type="entry name" value="PRK11072.1"/>
    <property type="match status" value="1"/>
</dbReference>
<dbReference type="NCBIfam" id="NF010706">
    <property type="entry name" value="PRK14108.1"/>
    <property type="match status" value="1"/>
</dbReference>
<protein>
    <recommendedName>
        <fullName evidence="7">Bifunctional glutamine synthetase adenylyltransferase/adenylyl-removing enzyme</fullName>
    </recommendedName>
    <alternativeName>
        <fullName evidence="7">ATP:glutamine synthetase adenylyltransferase</fullName>
    </alternativeName>
    <alternativeName>
        <fullName evidence="7">ATase</fullName>
    </alternativeName>
    <domain>
        <recommendedName>
            <fullName evidence="7">Glutamine synthetase adenylyl-L-tyrosine phosphorylase</fullName>
            <ecNumber evidence="7">2.7.7.89</ecNumber>
        </recommendedName>
        <alternativeName>
            <fullName evidence="7">Adenylyl removase</fullName>
            <shortName evidence="7">AR</shortName>
            <shortName evidence="7">AT-N</shortName>
        </alternativeName>
    </domain>
    <domain>
        <recommendedName>
            <fullName evidence="7">Glutamine synthetase adenylyl transferase</fullName>
            <ecNumber evidence="7">2.7.7.42</ecNumber>
        </recommendedName>
        <alternativeName>
            <fullName evidence="7">Adenylyl transferase</fullName>
            <shortName evidence="7">AT</shortName>
            <shortName evidence="7">AT-C</shortName>
        </alternativeName>
    </domain>
</protein>